<dbReference type="GeneID" id="34306002"/>
<organism evidence="1 2">
    <name type="scientific">Cupriavidus necator</name>
    <name type="common">Alcaligenes eutrophus</name>
    <name type="synonym">Ralstonia eutropha</name>
    <dbReference type="NCBI Taxonomy" id="106590"/>
    <lineage>
        <taxon>Bacteria</taxon>
        <taxon>Pseudomonadati</taxon>
        <taxon>Pseudomonadota</taxon>
        <taxon>Betaproteobacteria</taxon>
        <taxon>Burkholderiales</taxon>
        <taxon>Burkholderiaceae</taxon>
        <taxon>Cupriavidus</taxon>
    </lineage>
</organism>
<comment type="caution">
    <text evidence="1">The sequence shown here is derived from an EMBL/GenBank/DDBJ whole genome shotgun (WGS) entry which is preliminary data.</text>
</comment>
<proteinExistence type="predicted"/>
<gene>
    <name evidence="1" type="ORF">DDK22_03030</name>
</gene>
<accession>A0A367PQ41</accession>
<protein>
    <recommendedName>
        <fullName evidence="3">DUF1508 domain-containing protein</fullName>
    </recommendedName>
</protein>
<dbReference type="EMBL" id="QDHA01000007">
    <property type="protein sequence ID" value="RCJ09948.1"/>
    <property type="molecule type" value="Genomic_DNA"/>
</dbReference>
<evidence type="ECO:0000313" key="2">
    <source>
        <dbReference type="Proteomes" id="UP000253501"/>
    </source>
</evidence>
<dbReference type="AlphaFoldDB" id="A0A367PQ41"/>
<reference evidence="1 2" key="1">
    <citation type="submission" date="2018-04" db="EMBL/GenBank/DDBJ databases">
        <title>Cupriavidus necator CR12 genome sequencing and assembly.</title>
        <authorList>
            <person name="Ben Fekih I."/>
            <person name="Mazhar H.S."/>
            <person name="Bello S.K."/>
            <person name="Rensing C."/>
        </authorList>
    </citation>
    <scope>NUCLEOTIDE SEQUENCE [LARGE SCALE GENOMIC DNA]</scope>
    <source>
        <strain evidence="1 2">CR12</strain>
    </source>
</reference>
<sequence>MSTLPLTLTDDHRTLVLHVLEDAPGQFTWRIVMEERCGAADEDCTVAAPSTYGSRAEAEAACWAAGNGILNGPRAAGELRAT</sequence>
<evidence type="ECO:0008006" key="3">
    <source>
        <dbReference type="Google" id="ProtNLM"/>
    </source>
</evidence>
<dbReference type="Proteomes" id="UP000253501">
    <property type="component" value="Unassembled WGS sequence"/>
</dbReference>
<name>A0A367PQ41_CUPNE</name>
<dbReference type="RefSeq" id="WP_013952780.1">
    <property type="nucleotide sequence ID" value="NZ_CP068435.1"/>
</dbReference>
<evidence type="ECO:0000313" key="1">
    <source>
        <dbReference type="EMBL" id="RCJ09948.1"/>
    </source>
</evidence>